<dbReference type="InterPro" id="IPR013234">
    <property type="entry name" value="PIGA_GPI_anchor_biosynthesis"/>
</dbReference>
<evidence type="ECO:0000259" key="7">
    <source>
        <dbReference type="Pfam" id="PF00534"/>
    </source>
</evidence>
<comment type="caution">
    <text evidence="9">The sequence shown here is derived from an EMBL/GenBank/DDBJ whole genome shotgun (WGS) entry which is preliminary data.</text>
</comment>
<dbReference type="Pfam" id="PF08288">
    <property type="entry name" value="PIGA"/>
    <property type="match status" value="1"/>
</dbReference>
<evidence type="ECO:0000259" key="8">
    <source>
        <dbReference type="Pfam" id="PF08288"/>
    </source>
</evidence>
<keyword evidence="3" id="KW-0337">GPI-anchor biosynthesis</keyword>
<evidence type="ECO:0000256" key="6">
    <source>
        <dbReference type="ARBA" id="ARBA00032160"/>
    </source>
</evidence>
<keyword evidence="5" id="KW-0808">Transferase</keyword>
<sequence>MFRPSPTTPLSAIQTGISNFTFERKDNEQFNYTYQSASDQDADGPCPRLNICMVSDFFFPGVGGVESHIYSIAQCLIKKGHKVIVIANPTGTRNGVRYLTNGVKVYYIPVFTINTPSGRATLPFMFSLFPVLRNIFVRERIQIVHGHQCTSNMAMEALLHARTMGLKCCFTDHSLFGFGDTAGLHINKVCKYVLADVDHIICVSHTSRENLVMRAAVNPFFASVIPHAVDSGVFMPIPEQSMQLRRLREFLKNPANKKSDVELTIVTVTRLAYRKGADLLVAIIPRLCELFPKIKFVIGGDGPKKIDLEEMRERYRLEERVELLGSIPHSRVAEVIRRGQIFINTSLTEAFCIAILEASSCGLFVVSTRVGGVPEVLPDDMCLLSDPDPDSLVQKIIIAIEQRMGTWDPERSYQRIKSMYDWHHVATRTENVYRKVISNRHKTLFERFQILTTAGDFYGKFCCMMSTIDYFIYRFLEWSSPRDQIDDAIDLPGDAFHEEEELSTSKDKINKTQEVLDILDERKSSQEKE</sequence>
<proteinExistence type="predicted"/>
<dbReference type="EC" id="2.4.1.198" evidence="2"/>
<dbReference type="GO" id="GO:0017176">
    <property type="term" value="F:phosphatidylinositol N-acetylglucosaminyltransferase activity"/>
    <property type="evidence" value="ECO:0007669"/>
    <property type="project" value="UniProtKB-EC"/>
</dbReference>
<evidence type="ECO:0000256" key="4">
    <source>
        <dbReference type="ARBA" id="ARBA00022676"/>
    </source>
</evidence>
<feature type="domain" description="Glycosyl transferase family 1" evidence="7">
    <location>
        <begin position="256"/>
        <end position="403"/>
    </location>
</feature>
<feature type="domain" description="PIGA GPI anchor biosynthesis" evidence="8">
    <location>
        <begin position="91"/>
        <end position="180"/>
    </location>
</feature>
<dbReference type="PANTHER" id="PTHR45871">
    <property type="entry name" value="N-ACETYLGLUCOSAMINYL-PHOSPHATIDYLINOSITOL BIOSYNTHETIC PROTEIN"/>
    <property type="match status" value="1"/>
</dbReference>
<comment type="pathway">
    <text evidence="1">Glycolipid biosynthesis; glycosylphosphatidylinositol-anchor biosynthesis.</text>
</comment>
<dbReference type="Gene3D" id="3.40.50.2000">
    <property type="entry name" value="Glycogen Phosphorylase B"/>
    <property type="match status" value="2"/>
</dbReference>
<accession>A0AAW2Z9P1</accession>
<gene>
    <name evidence="9" type="ORF">AKO1_004108</name>
</gene>
<protein>
    <recommendedName>
        <fullName evidence="2">phosphatidylinositol N-acetylglucosaminyltransferase</fullName>
        <ecNumber evidence="2">2.4.1.198</ecNumber>
    </recommendedName>
    <alternativeName>
        <fullName evidence="6">GlcNAc-PI synthesis protein</fullName>
    </alternativeName>
</protein>
<dbReference type="PANTHER" id="PTHR45871:SF1">
    <property type="entry name" value="PHOSPHATIDYLINOSITOL N-ACETYLGLUCOSAMINYLTRANSFERASE SUBUNIT A"/>
    <property type="match status" value="1"/>
</dbReference>
<name>A0AAW2Z9P1_9EUKA</name>
<reference evidence="9 10" key="1">
    <citation type="submission" date="2024-03" db="EMBL/GenBank/DDBJ databases">
        <title>The Acrasis kona genome and developmental transcriptomes reveal deep origins of eukaryotic multicellular pathways.</title>
        <authorList>
            <person name="Sheikh S."/>
            <person name="Fu C.-J."/>
            <person name="Brown M.W."/>
            <person name="Baldauf S.L."/>
        </authorList>
    </citation>
    <scope>NUCLEOTIDE SEQUENCE [LARGE SCALE GENOMIC DNA]</scope>
    <source>
        <strain evidence="9 10">ATCC MYA-3509</strain>
    </source>
</reference>
<evidence type="ECO:0000256" key="5">
    <source>
        <dbReference type="ARBA" id="ARBA00022679"/>
    </source>
</evidence>
<keyword evidence="4" id="KW-0328">Glycosyltransferase</keyword>
<dbReference type="InterPro" id="IPR001296">
    <property type="entry name" value="Glyco_trans_1"/>
</dbReference>
<dbReference type="EMBL" id="JAOPGA020001171">
    <property type="protein sequence ID" value="KAL0485821.1"/>
    <property type="molecule type" value="Genomic_DNA"/>
</dbReference>
<dbReference type="GO" id="GO:0000506">
    <property type="term" value="C:glycosylphosphatidylinositol-N-acetylglucosaminyltransferase (GPI-GnT) complex"/>
    <property type="evidence" value="ECO:0007669"/>
    <property type="project" value="InterPro"/>
</dbReference>
<dbReference type="SUPFAM" id="SSF53756">
    <property type="entry name" value="UDP-Glycosyltransferase/glycogen phosphorylase"/>
    <property type="match status" value="1"/>
</dbReference>
<dbReference type="CDD" id="cd03796">
    <property type="entry name" value="GT4_PIG-A-like"/>
    <property type="match status" value="1"/>
</dbReference>
<dbReference type="AlphaFoldDB" id="A0AAW2Z9P1"/>
<evidence type="ECO:0000256" key="2">
    <source>
        <dbReference type="ARBA" id="ARBA00012420"/>
    </source>
</evidence>
<evidence type="ECO:0000313" key="10">
    <source>
        <dbReference type="Proteomes" id="UP001431209"/>
    </source>
</evidence>
<dbReference type="GO" id="GO:0006506">
    <property type="term" value="P:GPI anchor biosynthetic process"/>
    <property type="evidence" value="ECO:0007669"/>
    <property type="project" value="UniProtKB-KW"/>
</dbReference>
<keyword evidence="10" id="KW-1185">Reference proteome</keyword>
<dbReference type="Pfam" id="PF00534">
    <property type="entry name" value="Glycos_transf_1"/>
    <property type="match status" value="1"/>
</dbReference>
<evidence type="ECO:0000256" key="3">
    <source>
        <dbReference type="ARBA" id="ARBA00022502"/>
    </source>
</evidence>
<dbReference type="Proteomes" id="UP001431209">
    <property type="component" value="Unassembled WGS sequence"/>
</dbReference>
<evidence type="ECO:0000256" key="1">
    <source>
        <dbReference type="ARBA" id="ARBA00004687"/>
    </source>
</evidence>
<evidence type="ECO:0000313" key="9">
    <source>
        <dbReference type="EMBL" id="KAL0485821.1"/>
    </source>
</evidence>
<dbReference type="InterPro" id="IPR039507">
    <property type="entry name" value="PIG-A/GPI3"/>
</dbReference>
<organism evidence="9 10">
    <name type="scientific">Acrasis kona</name>
    <dbReference type="NCBI Taxonomy" id="1008807"/>
    <lineage>
        <taxon>Eukaryota</taxon>
        <taxon>Discoba</taxon>
        <taxon>Heterolobosea</taxon>
        <taxon>Tetramitia</taxon>
        <taxon>Eutetramitia</taxon>
        <taxon>Acrasidae</taxon>
        <taxon>Acrasis</taxon>
    </lineage>
</organism>